<evidence type="ECO:0000256" key="7">
    <source>
        <dbReference type="SAM" id="MobiDB-lite"/>
    </source>
</evidence>
<feature type="transmembrane region" description="Helical" evidence="8">
    <location>
        <begin position="198"/>
        <end position="221"/>
    </location>
</feature>
<evidence type="ECO:0000256" key="3">
    <source>
        <dbReference type="ARBA" id="ARBA00022448"/>
    </source>
</evidence>
<evidence type="ECO:0000256" key="8">
    <source>
        <dbReference type="SAM" id="Phobius"/>
    </source>
</evidence>
<evidence type="ECO:0000256" key="5">
    <source>
        <dbReference type="ARBA" id="ARBA00022989"/>
    </source>
</evidence>
<evidence type="ECO:0000313" key="10">
    <source>
        <dbReference type="Proteomes" id="UP001302676"/>
    </source>
</evidence>
<sequence length="472" mass="51561">MSTGTKYQESIFDRLFAALDLGPVSSSDNQGYQSLRTDDDDDHHENHADTRAMAAGEPEAQPTAAGEAVITKYPSEANKDTTINQHGSAASSSSSHSPDAEAEAAAVEAGLSQLEARNVHWYSYLLTVDFWVIIAIGQILSLCITATNTFTSFLVSVNTNIPAFQTLFNYALLVLIWLPLTLYHYGPRKWFRIVLRDGWKYFILSFLDVEGNYFTVLAYGYTNILSAQLINFWSIVCVVLLSFFLLRVRYRPLQILGILLCCGGMGLLLASDHITGSNGGAGPNMLKGDLFALLGATLYGVSNVFEEWFVSKRPVYEVLSFLGIFGVCINGVQAGIFDRHSFEGATWNAQVAGWLIGYTLCLCLFYSVAPLILRMGSAAVFDVNLLTANFWGVIIGTRVFGYVVHWMYPIAFVLIIIGLVVYFLAGSILGDSKKPWLGDNQKEGVAGLGTAKLKAINEARRKGLAGGAEGQA</sequence>
<feature type="transmembrane region" description="Helical" evidence="8">
    <location>
        <begin position="121"/>
        <end position="147"/>
    </location>
</feature>
<keyword evidence="10" id="KW-1185">Reference proteome</keyword>
<comment type="subcellular location">
    <subcellularLocation>
        <location evidence="1">Membrane</location>
        <topology evidence="1">Multi-pass membrane protein</topology>
    </subcellularLocation>
</comment>
<evidence type="ECO:0000313" key="9">
    <source>
        <dbReference type="EMBL" id="KAK4144984.1"/>
    </source>
</evidence>
<feature type="region of interest" description="Disordered" evidence="7">
    <location>
        <begin position="22"/>
        <end position="65"/>
    </location>
</feature>
<accession>A0AAN6ZP91</accession>
<feature type="region of interest" description="Disordered" evidence="7">
    <location>
        <begin position="80"/>
        <end position="99"/>
    </location>
</feature>
<dbReference type="GO" id="GO:0022857">
    <property type="term" value="F:transmembrane transporter activity"/>
    <property type="evidence" value="ECO:0007669"/>
    <property type="project" value="InterPro"/>
</dbReference>
<dbReference type="InterPro" id="IPR009262">
    <property type="entry name" value="SLC35_F1/F2/F6"/>
</dbReference>
<feature type="transmembrane region" description="Helical" evidence="8">
    <location>
        <begin position="253"/>
        <end position="270"/>
    </location>
</feature>
<feature type="transmembrane region" description="Helical" evidence="8">
    <location>
        <begin position="227"/>
        <end position="246"/>
    </location>
</feature>
<feature type="transmembrane region" description="Helical" evidence="8">
    <location>
        <begin position="290"/>
        <end position="309"/>
    </location>
</feature>
<proteinExistence type="inferred from homology"/>
<dbReference type="Proteomes" id="UP001302676">
    <property type="component" value="Unassembled WGS sequence"/>
</dbReference>
<dbReference type="RefSeq" id="XP_062638355.1">
    <property type="nucleotide sequence ID" value="XM_062780229.1"/>
</dbReference>
<feature type="transmembrane region" description="Helical" evidence="8">
    <location>
        <begin position="351"/>
        <end position="373"/>
    </location>
</feature>
<evidence type="ECO:0000256" key="4">
    <source>
        <dbReference type="ARBA" id="ARBA00022692"/>
    </source>
</evidence>
<dbReference type="AlphaFoldDB" id="A0AAN6ZP91"/>
<evidence type="ECO:0008006" key="11">
    <source>
        <dbReference type="Google" id="ProtNLM"/>
    </source>
</evidence>
<feature type="transmembrane region" description="Helical" evidence="8">
    <location>
        <begin position="316"/>
        <end position="336"/>
    </location>
</feature>
<feature type="compositionally biased region" description="Polar residues" evidence="7">
    <location>
        <begin position="24"/>
        <end position="35"/>
    </location>
</feature>
<protein>
    <recommendedName>
        <fullName evidence="11">Solute carrier family 35 member F1</fullName>
    </recommendedName>
</protein>
<dbReference type="PANTHER" id="PTHR14233:SF4">
    <property type="entry name" value="SOLUTE CARRIER FAMILY 35 MEMBER F2"/>
    <property type="match status" value="1"/>
</dbReference>
<keyword evidence="6 8" id="KW-0472">Membrane</keyword>
<keyword evidence="5 8" id="KW-1133">Transmembrane helix</keyword>
<dbReference type="EMBL" id="MU853572">
    <property type="protein sequence ID" value="KAK4144984.1"/>
    <property type="molecule type" value="Genomic_DNA"/>
</dbReference>
<dbReference type="GeneID" id="87816842"/>
<feature type="transmembrane region" description="Helical" evidence="8">
    <location>
        <begin position="380"/>
        <end position="400"/>
    </location>
</feature>
<comment type="similarity">
    <text evidence="2">Belongs to the SLC35F solute transporter family.</text>
</comment>
<feature type="compositionally biased region" description="Low complexity" evidence="7">
    <location>
        <begin position="88"/>
        <end position="99"/>
    </location>
</feature>
<dbReference type="Pfam" id="PF06027">
    <property type="entry name" value="SLC35F"/>
    <property type="match status" value="1"/>
</dbReference>
<keyword evidence="3" id="KW-0813">Transport</keyword>
<dbReference type="GO" id="GO:0016020">
    <property type="term" value="C:membrane"/>
    <property type="evidence" value="ECO:0007669"/>
    <property type="project" value="UniProtKB-SubCell"/>
</dbReference>
<evidence type="ECO:0000256" key="2">
    <source>
        <dbReference type="ARBA" id="ARBA00007863"/>
    </source>
</evidence>
<reference evidence="9" key="1">
    <citation type="journal article" date="2023" name="Mol. Phylogenet. Evol.">
        <title>Genome-scale phylogeny and comparative genomics of the fungal order Sordariales.</title>
        <authorList>
            <person name="Hensen N."/>
            <person name="Bonometti L."/>
            <person name="Westerberg I."/>
            <person name="Brannstrom I.O."/>
            <person name="Guillou S."/>
            <person name="Cros-Aarteil S."/>
            <person name="Calhoun S."/>
            <person name="Haridas S."/>
            <person name="Kuo A."/>
            <person name="Mondo S."/>
            <person name="Pangilinan J."/>
            <person name="Riley R."/>
            <person name="LaButti K."/>
            <person name="Andreopoulos B."/>
            <person name="Lipzen A."/>
            <person name="Chen C."/>
            <person name="Yan M."/>
            <person name="Daum C."/>
            <person name="Ng V."/>
            <person name="Clum A."/>
            <person name="Steindorff A."/>
            <person name="Ohm R.A."/>
            <person name="Martin F."/>
            <person name="Silar P."/>
            <person name="Natvig D.O."/>
            <person name="Lalanne C."/>
            <person name="Gautier V."/>
            <person name="Ament-Velasquez S.L."/>
            <person name="Kruys A."/>
            <person name="Hutchinson M.I."/>
            <person name="Powell A.J."/>
            <person name="Barry K."/>
            <person name="Miller A.N."/>
            <person name="Grigoriev I.V."/>
            <person name="Debuchy R."/>
            <person name="Gladieux P."/>
            <person name="Hiltunen Thoren M."/>
            <person name="Johannesson H."/>
        </authorList>
    </citation>
    <scope>NUCLEOTIDE SEQUENCE</scope>
    <source>
        <strain evidence="9">CBS 141.50</strain>
    </source>
</reference>
<keyword evidence="4 8" id="KW-0812">Transmembrane</keyword>
<name>A0AAN6ZP91_9PEZI</name>
<evidence type="ECO:0000256" key="1">
    <source>
        <dbReference type="ARBA" id="ARBA00004141"/>
    </source>
</evidence>
<feature type="transmembrane region" description="Helical" evidence="8">
    <location>
        <begin position="406"/>
        <end position="425"/>
    </location>
</feature>
<dbReference type="SUPFAM" id="SSF103481">
    <property type="entry name" value="Multidrug resistance efflux transporter EmrE"/>
    <property type="match status" value="1"/>
</dbReference>
<evidence type="ECO:0000256" key="6">
    <source>
        <dbReference type="ARBA" id="ARBA00023136"/>
    </source>
</evidence>
<reference evidence="9" key="2">
    <citation type="submission" date="2023-05" db="EMBL/GenBank/DDBJ databases">
        <authorList>
            <consortium name="Lawrence Berkeley National Laboratory"/>
            <person name="Steindorff A."/>
            <person name="Hensen N."/>
            <person name="Bonometti L."/>
            <person name="Westerberg I."/>
            <person name="Brannstrom I.O."/>
            <person name="Guillou S."/>
            <person name="Cros-Aarteil S."/>
            <person name="Calhoun S."/>
            <person name="Haridas S."/>
            <person name="Kuo A."/>
            <person name="Mondo S."/>
            <person name="Pangilinan J."/>
            <person name="Riley R."/>
            <person name="Labutti K."/>
            <person name="Andreopoulos B."/>
            <person name="Lipzen A."/>
            <person name="Chen C."/>
            <person name="Yanf M."/>
            <person name="Daum C."/>
            <person name="Ng V."/>
            <person name="Clum A."/>
            <person name="Ohm R."/>
            <person name="Martin F."/>
            <person name="Silar P."/>
            <person name="Natvig D."/>
            <person name="Lalanne C."/>
            <person name="Gautier V."/>
            <person name="Ament-Velasquez S.L."/>
            <person name="Kruys A."/>
            <person name="Hutchinson M.I."/>
            <person name="Powell A.J."/>
            <person name="Barry K."/>
            <person name="Miller A.N."/>
            <person name="Grigoriev I.V."/>
            <person name="Debuchy R."/>
            <person name="Gladieux P."/>
            <person name="Thoren M.H."/>
            <person name="Johannesson H."/>
        </authorList>
    </citation>
    <scope>NUCLEOTIDE SEQUENCE</scope>
    <source>
        <strain evidence="9">CBS 141.50</strain>
    </source>
</reference>
<dbReference type="InterPro" id="IPR037185">
    <property type="entry name" value="EmrE-like"/>
</dbReference>
<comment type="caution">
    <text evidence="9">The sequence shown here is derived from an EMBL/GenBank/DDBJ whole genome shotgun (WGS) entry which is preliminary data.</text>
</comment>
<dbReference type="PANTHER" id="PTHR14233">
    <property type="entry name" value="DUF914-RELATED"/>
    <property type="match status" value="1"/>
</dbReference>
<organism evidence="9 10">
    <name type="scientific">Dichotomopilus funicola</name>
    <dbReference type="NCBI Taxonomy" id="1934379"/>
    <lineage>
        <taxon>Eukaryota</taxon>
        <taxon>Fungi</taxon>
        <taxon>Dikarya</taxon>
        <taxon>Ascomycota</taxon>
        <taxon>Pezizomycotina</taxon>
        <taxon>Sordariomycetes</taxon>
        <taxon>Sordariomycetidae</taxon>
        <taxon>Sordariales</taxon>
        <taxon>Chaetomiaceae</taxon>
        <taxon>Dichotomopilus</taxon>
    </lineage>
</organism>
<feature type="transmembrane region" description="Helical" evidence="8">
    <location>
        <begin position="167"/>
        <end position="186"/>
    </location>
</feature>
<dbReference type="InterPro" id="IPR052221">
    <property type="entry name" value="SLC35F_Transporter"/>
</dbReference>
<gene>
    <name evidence="9" type="ORF">C8A04DRAFT_27232</name>
</gene>